<evidence type="ECO:0000256" key="3">
    <source>
        <dbReference type="SAM" id="MobiDB-lite"/>
    </source>
</evidence>
<dbReference type="Gene3D" id="2.40.10.500">
    <property type="match status" value="1"/>
</dbReference>
<dbReference type="InterPro" id="IPR013378">
    <property type="entry name" value="InlB-like_B-rpt"/>
</dbReference>
<dbReference type="InterPro" id="IPR011042">
    <property type="entry name" value="6-blade_b-propeller_TolB-like"/>
</dbReference>
<comment type="subcellular location">
    <subcellularLocation>
        <location evidence="1">Cell envelope</location>
    </subcellularLocation>
</comment>
<comment type="caution">
    <text evidence="5">The sequence shown here is derived from an EMBL/GenBank/DDBJ whole genome shotgun (WGS) entry which is preliminary data.</text>
</comment>
<keyword evidence="6" id="KW-1185">Reference proteome</keyword>
<feature type="compositionally biased region" description="Polar residues" evidence="3">
    <location>
        <begin position="90"/>
        <end position="100"/>
    </location>
</feature>
<dbReference type="Pfam" id="PF09479">
    <property type="entry name" value="Flg_new"/>
    <property type="match status" value="1"/>
</dbReference>
<reference evidence="6" key="1">
    <citation type="journal article" date="2019" name="Int. J. Syst. Evol. Microbiol.">
        <title>The Global Catalogue of Microorganisms (GCM) 10K type strain sequencing project: providing services to taxonomists for standard genome sequencing and annotation.</title>
        <authorList>
            <consortium name="The Broad Institute Genomics Platform"/>
            <consortium name="The Broad Institute Genome Sequencing Center for Infectious Disease"/>
            <person name="Wu L."/>
            <person name="Ma J."/>
        </authorList>
    </citation>
    <scope>NUCLEOTIDE SEQUENCE [LARGE SCALE GENOMIC DNA]</scope>
    <source>
        <strain evidence="6">PCU 280</strain>
    </source>
</reference>
<dbReference type="Pfam" id="PF00395">
    <property type="entry name" value="SLH"/>
    <property type="match status" value="3"/>
</dbReference>
<dbReference type="InterPro" id="IPR001258">
    <property type="entry name" value="NHL_repeat"/>
</dbReference>
<dbReference type="PANTHER" id="PTHR43308:SF5">
    <property type="entry name" value="S-LAYER PROTEIN _ PEPTIDOGLYCAN ENDO-BETA-N-ACETYLGLUCOSAMINIDASE"/>
    <property type="match status" value="1"/>
</dbReference>
<dbReference type="InterPro" id="IPR003343">
    <property type="entry name" value="Big_2"/>
</dbReference>
<dbReference type="Pfam" id="PF18998">
    <property type="entry name" value="Flg_new_2"/>
    <property type="match status" value="1"/>
</dbReference>
<dbReference type="SMART" id="SM00635">
    <property type="entry name" value="BID_2"/>
    <property type="match status" value="4"/>
</dbReference>
<dbReference type="PROSITE" id="PS51272">
    <property type="entry name" value="SLH"/>
    <property type="match status" value="3"/>
</dbReference>
<evidence type="ECO:0000259" key="4">
    <source>
        <dbReference type="PROSITE" id="PS51272"/>
    </source>
</evidence>
<evidence type="ECO:0000313" key="5">
    <source>
        <dbReference type="EMBL" id="MFC6334234.1"/>
    </source>
</evidence>
<dbReference type="Gene3D" id="2.60.40.1080">
    <property type="match status" value="4"/>
</dbReference>
<dbReference type="Pfam" id="PF01436">
    <property type="entry name" value="NHL"/>
    <property type="match status" value="1"/>
</dbReference>
<feature type="domain" description="SLH" evidence="4">
    <location>
        <begin position="1183"/>
        <end position="1246"/>
    </location>
</feature>
<dbReference type="SUPFAM" id="SSF101898">
    <property type="entry name" value="NHL repeat"/>
    <property type="match status" value="1"/>
</dbReference>
<name>A0ABW1V716_9BACL</name>
<dbReference type="Proteomes" id="UP001596233">
    <property type="component" value="Unassembled WGS sequence"/>
</dbReference>
<gene>
    <name evidence="5" type="ORF">ACFP56_16515</name>
</gene>
<dbReference type="SUPFAM" id="SSF49373">
    <property type="entry name" value="Invasin/intimin cell-adhesion fragments"/>
    <property type="match status" value="4"/>
</dbReference>
<feature type="region of interest" description="Disordered" evidence="3">
    <location>
        <begin position="90"/>
        <end position="113"/>
    </location>
</feature>
<evidence type="ECO:0000256" key="2">
    <source>
        <dbReference type="ARBA" id="ARBA00022737"/>
    </source>
</evidence>
<dbReference type="Gene3D" id="2.120.10.30">
    <property type="entry name" value="TolB, C-terminal domain"/>
    <property type="match status" value="1"/>
</dbReference>
<dbReference type="InterPro" id="IPR044060">
    <property type="entry name" value="Bacterial_rp_domain"/>
</dbReference>
<dbReference type="EMBL" id="JBHSTE010000005">
    <property type="protein sequence ID" value="MFC6334234.1"/>
    <property type="molecule type" value="Genomic_DNA"/>
</dbReference>
<evidence type="ECO:0000313" key="6">
    <source>
        <dbReference type="Proteomes" id="UP001596233"/>
    </source>
</evidence>
<accession>A0ABW1V716</accession>
<sequence>MMTKIRNKTKAIFAVLLSSILVLASLTPLVGGGSVYADSATYVPPINASPSYTGPLTWTNHTVPGTISLDFSIPFFIDMDKEDQVYVTKSSTGFGSSNGPTGKVERVSKDGSTSEDLSFNQVEFHNPLGIAVDDGGNVYVSDNSSFRLGANLGGSNSSNVAKIYKLDAKTQKWDDITEGKVMQSVLGIAVDRHGSVYAVDSVYKTQSGGSSTVHIWKLTAGSHSWVELPGVASTLSNPLDIAVDGEGNVFVTDIPVGSSGTKIYKLSVGTNTWTNVTPPSSGSTSFVTFGLHVDRFDNVIAADLHPLNLRVLKLPYGKGADGWETIQVTSTPSMFDVASDSSGYLYGTSSSSLNVVRLMATVTYYGNGHSPGGTVPIDPTGYKAGETAIVLGNTGNLVKTDYHFVGWNTKADGTGTSYAPGDGIHMTENAELYAVWSDQPPVPTFTVVYEAGTNGTISGSGSETVVSGSFPVSVPMVTPHDGYTFVGWSSDGGATLLSNEEVASTVVTDTITYTAYYQERVTLESLNLDQTSYSLAIGESHQTIVTAVYSDDTSEQVLSSEVTFSSSDTTVATVDGTGLVSAIKSGTTVIKAAYEGKEAEATVTVPATLPDPVTLESLKLDQTSYSLAIGETHQTIVTAIYSDATSEQVLPSEVTFSSSDTAVATVDGTGLVSAIKSGTTVIKAAYEGKEVEATVTVPAALPDPVTLERLNLDQTSYSLAIGESHQTIVTAVYSDDTSEQVLPSEVTFSSSDTAVATVDGTGLVTAIKSGTTVIKAAYEGKEAEATVTVSAALPDPVTLERLNLDQTSYSLTIGATHQTIVTAVYSDDTSEQVLSSEVTFSSSDTTVATVDDTGLVRAIKSGTTVIKAAYEGKEAEATVTVPTVIINNPSTSSDNANPGVKIIVDGVEQEQLATAERDTVNGHTVTKILLDSQKVIDKLKRDNNKLLTIPVTGDSQVVVGQLNGSLVKSMKASDTEIRIVTDRAVYMLPAAQIDIDGISAQLGANQKLEDIIIQIEIREASEEKAAQVQAAAKTNGFEAVVHPVDFEISAYYGSQSLQANKFNSYVARMIALPDGLDLANITTGVVLTDGGELHHVPTVVIRQDGKTYAVINSLTNSTYSIIYNPSEMSDTAGHWANAEVNDMVSRLILNGVLPTEFRPDESITRAEFAAIVMRALGIQGVEYADAFLDVTADDWYAEAVQTAFDYHLISGHNDGSFRPNAQISRQEAVVVLYRAAAIAKLKTALSDAEVEILLSAFADGAEAANWARLNLAEAIDLGLIQGRGNKLDVSANLTRAEAAVLIRRMLQAANLINS</sequence>
<organism evidence="5 6">
    <name type="scientific">Paenibacillus septentrionalis</name>
    <dbReference type="NCBI Taxonomy" id="429342"/>
    <lineage>
        <taxon>Bacteria</taxon>
        <taxon>Bacillati</taxon>
        <taxon>Bacillota</taxon>
        <taxon>Bacilli</taxon>
        <taxon>Bacillales</taxon>
        <taxon>Paenibacillaceae</taxon>
        <taxon>Paenibacillus</taxon>
    </lineage>
</organism>
<dbReference type="InterPro" id="IPR042229">
    <property type="entry name" value="Listeria/Bacterioides_rpt_sf"/>
</dbReference>
<keyword evidence="2" id="KW-0677">Repeat</keyword>
<dbReference type="Pfam" id="PF02368">
    <property type="entry name" value="Big_2"/>
    <property type="match status" value="4"/>
</dbReference>
<dbReference type="InterPro" id="IPR051465">
    <property type="entry name" value="Cell_Envelope_Struct_Comp"/>
</dbReference>
<dbReference type="Gene3D" id="2.60.40.4270">
    <property type="entry name" value="Listeria-Bacteroides repeat domain"/>
    <property type="match status" value="1"/>
</dbReference>
<dbReference type="InterPro" id="IPR008964">
    <property type="entry name" value="Invasin/intimin_cell_adhesion"/>
</dbReference>
<feature type="domain" description="SLH" evidence="4">
    <location>
        <begin position="1254"/>
        <end position="1314"/>
    </location>
</feature>
<dbReference type="RefSeq" id="WP_379236536.1">
    <property type="nucleotide sequence ID" value="NZ_JBHSTE010000005.1"/>
</dbReference>
<dbReference type="PANTHER" id="PTHR43308">
    <property type="entry name" value="OUTER MEMBRANE PROTEIN ALPHA-RELATED"/>
    <property type="match status" value="1"/>
</dbReference>
<feature type="domain" description="SLH" evidence="4">
    <location>
        <begin position="1123"/>
        <end position="1182"/>
    </location>
</feature>
<proteinExistence type="predicted"/>
<evidence type="ECO:0000256" key="1">
    <source>
        <dbReference type="ARBA" id="ARBA00004196"/>
    </source>
</evidence>
<protein>
    <submittedName>
        <fullName evidence="5">Ig-like domain-containing protein</fullName>
    </submittedName>
</protein>
<dbReference type="InterPro" id="IPR001119">
    <property type="entry name" value="SLH_dom"/>
</dbReference>